<dbReference type="STRING" id="1121439.dsat_1776"/>
<dbReference type="AlphaFoldDB" id="S7UV88"/>
<dbReference type="Proteomes" id="UP000014975">
    <property type="component" value="Unassembled WGS sequence"/>
</dbReference>
<proteinExistence type="predicted"/>
<comment type="caution">
    <text evidence="1">The sequence shown here is derived from an EMBL/GenBank/DDBJ whole genome shotgun (WGS) entry which is preliminary data.</text>
</comment>
<dbReference type="RefSeq" id="WP_020885662.1">
    <property type="nucleotide sequence ID" value="NZ_ATHI01000001.1"/>
</dbReference>
<name>S7UV88_9BACT</name>
<reference evidence="1 2" key="1">
    <citation type="journal article" date="2013" name="Genome Announc.">
        <title>Draft genome sequences for three mercury-methylating, sulfate-reducing bacteria.</title>
        <authorList>
            <person name="Brown S.D."/>
            <person name="Hurt R.A.Jr."/>
            <person name="Gilmour C.C."/>
            <person name="Elias D.A."/>
        </authorList>
    </citation>
    <scope>NUCLEOTIDE SEQUENCE [LARGE SCALE GENOMIC DNA]</scope>
    <source>
        <strain evidence="1 2">DSM 16529</strain>
    </source>
</reference>
<accession>S7UV88</accession>
<dbReference type="InterPro" id="IPR048813">
    <property type="entry name" value="GP7-like"/>
</dbReference>
<evidence type="ECO:0000313" key="1">
    <source>
        <dbReference type="EMBL" id="EPR36248.1"/>
    </source>
</evidence>
<dbReference type="eggNOG" id="ENOG502ZD3J">
    <property type="taxonomic scope" value="Bacteria"/>
</dbReference>
<protein>
    <submittedName>
        <fullName evidence="1">Uncharacterized protein</fullName>
    </submittedName>
</protein>
<dbReference type="PATRIC" id="fig|1121439.3.peg.161"/>
<dbReference type="NCBIfam" id="NF045672">
    <property type="entry name" value="MCP_gp7_epsi_15"/>
    <property type="match status" value="1"/>
</dbReference>
<evidence type="ECO:0000313" key="2">
    <source>
        <dbReference type="Proteomes" id="UP000014975"/>
    </source>
</evidence>
<sequence>MSMSTLKELAVQYATKQPKQVDALTEKAPILDALPFDEASHGLWNAYEDLSNIQGAGFVEMNAPLPVIAADADLKKVDLAIMGGEIEVPEDKARMFGGKEQYFSKKMDAILRASGMAAEKKIIYDNFRAFALDHGAALSAGAETDACYSILAVRFEPGVTCGLYSPEGFKRGSLLDSLPINGGALYKNAQGVLVFGMRVKGYFGIQIADPRTVAAIVNINADNVPTAAQVDDLLAMVRADSADTKLFMHMRCKNMLNRYKAGDGQGGGSLQTLPATKDLNRTFEAWNGIPIVASYNFLEGAETAVALD</sequence>
<keyword evidence="2" id="KW-1185">Reference proteome</keyword>
<dbReference type="EMBL" id="ATHI01000001">
    <property type="protein sequence ID" value="EPR36248.1"/>
    <property type="molecule type" value="Genomic_DNA"/>
</dbReference>
<gene>
    <name evidence="1" type="ORF">dsat_1776</name>
</gene>
<organism evidence="1 2">
    <name type="scientific">Alkalidesulfovibrio alkalitolerans DSM 16529</name>
    <dbReference type="NCBI Taxonomy" id="1121439"/>
    <lineage>
        <taxon>Bacteria</taxon>
        <taxon>Pseudomonadati</taxon>
        <taxon>Thermodesulfobacteriota</taxon>
        <taxon>Desulfovibrionia</taxon>
        <taxon>Desulfovibrionales</taxon>
        <taxon>Desulfovibrionaceae</taxon>
        <taxon>Alkalidesulfovibrio</taxon>
    </lineage>
</organism>